<accession>A0A1A3IAQ6</accession>
<gene>
    <name evidence="1" type="ORF">A5640_24375</name>
</gene>
<name>A0A1A3IAQ6_MYCAS</name>
<reference evidence="1 2" key="1">
    <citation type="submission" date="2016-06" db="EMBL/GenBank/DDBJ databases">
        <authorList>
            <person name="Kjaerup R.B."/>
            <person name="Dalgaard T.S."/>
            <person name="Juul-Madsen H.R."/>
        </authorList>
    </citation>
    <scope>NUCLEOTIDE SEQUENCE [LARGE SCALE GENOMIC DNA]</scope>
    <source>
        <strain evidence="1 2">1276495.2</strain>
    </source>
</reference>
<dbReference type="Proteomes" id="UP000093925">
    <property type="component" value="Unassembled WGS sequence"/>
</dbReference>
<dbReference type="EMBL" id="LZLM01000007">
    <property type="protein sequence ID" value="OBJ90477.1"/>
    <property type="molecule type" value="Genomic_DNA"/>
</dbReference>
<sequence length="62" mass="6567">MGDRAKTFGGPGAGIAVSRQPATSDSTVFLRILKPTNQGKLLERRIDITLTEPLGLTEAEVA</sequence>
<evidence type="ECO:0000313" key="2">
    <source>
        <dbReference type="Proteomes" id="UP000093925"/>
    </source>
</evidence>
<evidence type="ECO:0000313" key="1">
    <source>
        <dbReference type="EMBL" id="OBJ90477.1"/>
    </source>
</evidence>
<organism evidence="1 2">
    <name type="scientific">Mycobacterium asiaticum</name>
    <dbReference type="NCBI Taxonomy" id="1790"/>
    <lineage>
        <taxon>Bacteria</taxon>
        <taxon>Bacillati</taxon>
        <taxon>Actinomycetota</taxon>
        <taxon>Actinomycetes</taxon>
        <taxon>Mycobacteriales</taxon>
        <taxon>Mycobacteriaceae</taxon>
        <taxon>Mycobacterium</taxon>
    </lineage>
</organism>
<dbReference type="AlphaFoldDB" id="A0A1A3IAQ6"/>
<proteinExistence type="predicted"/>
<protein>
    <submittedName>
        <fullName evidence="1">Uncharacterized protein</fullName>
    </submittedName>
</protein>
<comment type="caution">
    <text evidence="1">The sequence shown here is derived from an EMBL/GenBank/DDBJ whole genome shotgun (WGS) entry which is preliminary data.</text>
</comment>